<dbReference type="PANTHER" id="PTHR32060">
    <property type="entry name" value="TAIL-SPECIFIC PROTEASE"/>
    <property type="match status" value="1"/>
</dbReference>
<evidence type="ECO:0000256" key="2">
    <source>
        <dbReference type="ARBA" id="ARBA00022670"/>
    </source>
</evidence>
<dbReference type="SMART" id="SM00228">
    <property type="entry name" value="PDZ"/>
    <property type="match status" value="1"/>
</dbReference>
<dbReference type="EMBL" id="CP036275">
    <property type="protein sequence ID" value="QDU38309.1"/>
    <property type="molecule type" value="Genomic_DNA"/>
</dbReference>
<dbReference type="InterPro" id="IPR001478">
    <property type="entry name" value="PDZ"/>
</dbReference>
<dbReference type="InterPro" id="IPR036034">
    <property type="entry name" value="PDZ_sf"/>
</dbReference>
<evidence type="ECO:0000313" key="9">
    <source>
        <dbReference type="EMBL" id="QDU38309.1"/>
    </source>
</evidence>
<proteinExistence type="inferred from homology"/>
<dbReference type="PROSITE" id="PS50106">
    <property type="entry name" value="PDZ"/>
    <property type="match status" value="1"/>
</dbReference>
<evidence type="ECO:0000256" key="1">
    <source>
        <dbReference type="ARBA" id="ARBA00009179"/>
    </source>
</evidence>
<feature type="chain" id="PRO_5022049861" evidence="7">
    <location>
        <begin position="29"/>
        <end position="483"/>
    </location>
</feature>
<dbReference type="Proteomes" id="UP000320496">
    <property type="component" value="Chromosome"/>
</dbReference>
<dbReference type="CDD" id="cd07560">
    <property type="entry name" value="Peptidase_S41_CPP"/>
    <property type="match status" value="1"/>
</dbReference>
<dbReference type="Pfam" id="PF22694">
    <property type="entry name" value="CtpB_N-like"/>
    <property type="match status" value="1"/>
</dbReference>
<dbReference type="GO" id="GO:0006508">
    <property type="term" value="P:proteolysis"/>
    <property type="evidence" value="ECO:0007669"/>
    <property type="project" value="UniProtKB-KW"/>
</dbReference>
<dbReference type="InterPro" id="IPR004447">
    <property type="entry name" value="Peptidase_S41A"/>
</dbReference>
<dbReference type="Gene3D" id="2.30.42.10">
    <property type="match status" value="1"/>
</dbReference>
<dbReference type="SUPFAM" id="SSF52096">
    <property type="entry name" value="ClpP/crotonase"/>
    <property type="match status" value="1"/>
</dbReference>
<keyword evidence="10" id="KW-1185">Reference proteome</keyword>
<dbReference type="SMART" id="SM00245">
    <property type="entry name" value="TSPc"/>
    <property type="match status" value="1"/>
</dbReference>
<feature type="domain" description="PDZ" evidence="8">
    <location>
        <begin position="97"/>
        <end position="159"/>
    </location>
</feature>
<keyword evidence="7" id="KW-0732">Signal</keyword>
<dbReference type="PANTHER" id="PTHR32060:SF30">
    <property type="entry name" value="CARBOXY-TERMINAL PROCESSING PROTEASE CTPA"/>
    <property type="match status" value="1"/>
</dbReference>
<keyword evidence="4 5" id="KW-0720">Serine protease</keyword>
<dbReference type="EC" id="3.4.21.102" evidence="9"/>
<dbReference type="OrthoDB" id="9812068at2"/>
<organism evidence="9 10">
    <name type="scientific">Maioricimonas rarisocia</name>
    <dbReference type="NCBI Taxonomy" id="2528026"/>
    <lineage>
        <taxon>Bacteria</taxon>
        <taxon>Pseudomonadati</taxon>
        <taxon>Planctomycetota</taxon>
        <taxon>Planctomycetia</taxon>
        <taxon>Planctomycetales</taxon>
        <taxon>Planctomycetaceae</taxon>
        <taxon>Maioricimonas</taxon>
    </lineage>
</organism>
<feature type="compositionally biased region" description="Basic and acidic residues" evidence="6">
    <location>
        <begin position="452"/>
        <end position="468"/>
    </location>
</feature>
<dbReference type="AlphaFoldDB" id="A0A517Z783"/>
<evidence type="ECO:0000256" key="6">
    <source>
        <dbReference type="SAM" id="MobiDB-lite"/>
    </source>
</evidence>
<dbReference type="InterPro" id="IPR055210">
    <property type="entry name" value="CtpA/B_N"/>
</dbReference>
<dbReference type="GO" id="GO:0004252">
    <property type="term" value="F:serine-type endopeptidase activity"/>
    <property type="evidence" value="ECO:0007669"/>
    <property type="project" value="UniProtKB-EC"/>
</dbReference>
<comment type="similarity">
    <text evidence="1 5">Belongs to the peptidase S41A family.</text>
</comment>
<keyword evidence="2 5" id="KW-0645">Protease</keyword>
<keyword evidence="3 5" id="KW-0378">Hydrolase</keyword>
<dbReference type="NCBIfam" id="TIGR00225">
    <property type="entry name" value="prc"/>
    <property type="match status" value="1"/>
</dbReference>
<feature type="region of interest" description="Disordered" evidence="6">
    <location>
        <begin position="428"/>
        <end position="468"/>
    </location>
</feature>
<dbReference type="SUPFAM" id="SSF50156">
    <property type="entry name" value="PDZ domain-like"/>
    <property type="match status" value="1"/>
</dbReference>
<dbReference type="RefSeq" id="WP_145369604.1">
    <property type="nucleotide sequence ID" value="NZ_CP036275.1"/>
</dbReference>
<evidence type="ECO:0000313" key="10">
    <source>
        <dbReference type="Proteomes" id="UP000320496"/>
    </source>
</evidence>
<dbReference type="CDD" id="cd06782">
    <property type="entry name" value="cpPDZ_CPP-like"/>
    <property type="match status" value="1"/>
</dbReference>
<evidence type="ECO:0000256" key="7">
    <source>
        <dbReference type="SAM" id="SignalP"/>
    </source>
</evidence>
<sequence precursor="true">MEKSLQRLAWVATTLTLLLAVWTQVARAQDQDEYYELMQVFVDTFEQIDRNYVKDVDRQELVEAAVRGMLAKLDPYSDYISPQDLDRFNEAVEQEFGGVGIQVHFDREQRSIEVMTPLPGSPAYEAGIRAGDRIVEIEGQAVKEFPEGREIESAVKLLKGEPGVQVKVGIVHPDSTEVEEVVITREIIQLDTVLGNTYNEDGSWDFMIDEERKIGYLRLTHFTRRSAAEVRAALRSLRDQGMQGLILDLRFNPGGRLQAAVEISDMFVESGKIVSTEGRNSSPHTWSAKKFGTFSGFPMAILVNRYSASASEIVSACLQDHDRAVIVGERTWGKGSVQTVIDLVDGDSKLKLTTASYYRPSGKNIHRFPKATEEDEWGVMPDEGFAVEFSFDQMRQYQRDRQQRDVLGSDEAPESDFVDTQLEKALEYVRGEVAGEDTPGDDAKPDATTGDAEPKADEGEAKKVEKDAASLIRLPLLAPATAT</sequence>
<gene>
    <name evidence="9" type="primary">ctpA</name>
    <name evidence="9" type="ORF">Mal4_26360</name>
</gene>
<feature type="signal peptide" evidence="7">
    <location>
        <begin position="1"/>
        <end position="28"/>
    </location>
</feature>
<evidence type="ECO:0000256" key="3">
    <source>
        <dbReference type="ARBA" id="ARBA00022801"/>
    </source>
</evidence>
<dbReference type="Gene3D" id="3.30.750.44">
    <property type="match status" value="1"/>
</dbReference>
<dbReference type="GO" id="GO:0030288">
    <property type="term" value="C:outer membrane-bounded periplasmic space"/>
    <property type="evidence" value="ECO:0007669"/>
    <property type="project" value="TreeGrafter"/>
</dbReference>
<dbReference type="InterPro" id="IPR005151">
    <property type="entry name" value="Tail-specific_protease"/>
</dbReference>
<evidence type="ECO:0000256" key="5">
    <source>
        <dbReference type="RuleBase" id="RU004404"/>
    </source>
</evidence>
<dbReference type="InterPro" id="IPR029045">
    <property type="entry name" value="ClpP/crotonase-like_dom_sf"/>
</dbReference>
<protein>
    <submittedName>
        <fullName evidence="9">Carboxy-terminal processing protease CtpA</fullName>
        <ecNumber evidence="9">3.4.21.102</ecNumber>
    </submittedName>
</protein>
<accession>A0A517Z783</accession>
<evidence type="ECO:0000256" key="4">
    <source>
        <dbReference type="ARBA" id="ARBA00022825"/>
    </source>
</evidence>
<dbReference type="KEGG" id="mri:Mal4_26360"/>
<evidence type="ECO:0000259" key="8">
    <source>
        <dbReference type="PROSITE" id="PS50106"/>
    </source>
</evidence>
<reference evidence="9 10" key="1">
    <citation type="submission" date="2019-02" db="EMBL/GenBank/DDBJ databases">
        <title>Deep-cultivation of Planctomycetes and their phenomic and genomic characterization uncovers novel biology.</title>
        <authorList>
            <person name="Wiegand S."/>
            <person name="Jogler M."/>
            <person name="Boedeker C."/>
            <person name="Pinto D."/>
            <person name="Vollmers J."/>
            <person name="Rivas-Marin E."/>
            <person name="Kohn T."/>
            <person name="Peeters S.H."/>
            <person name="Heuer A."/>
            <person name="Rast P."/>
            <person name="Oberbeckmann S."/>
            <person name="Bunk B."/>
            <person name="Jeske O."/>
            <person name="Meyerdierks A."/>
            <person name="Storesund J.E."/>
            <person name="Kallscheuer N."/>
            <person name="Luecker S."/>
            <person name="Lage O.M."/>
            <person name="Pohl T."/>
            <person name="Merkel B.J."/>
            <person name="Hornburger P."/>
            <person name="Mueller R.-W."/>
            <person name="Bruemmer F."/>
            <person name="Labrenz M."/>
            <person name="Spormann A.M."/>
            <person name="Op den Camp H."/>
            <person name="Overmann J."/>
            <person name="Amann R."/>
            <person name="Jetten M.S.M."/>
            <person name="Mascher T."/>
            <person name="Medema M.H."/>
            <person name="Devos D.P."/>
            <person name="Kaster A.-K."/>
            <person name="Ovreas L."/>
            <person name="Rohde M."/>
            <person name="Galperin M.Y."/>
            <person name="Jogler C."/>
        </authorList>
    </citation>
    <scope>NUCLEOTIDE SEQUENCE [LARGE SCALE GENOMIC DNA]</scope>
    <source>
        <strain evidence="9 10">Mal4</strain>
    </source>
</reference>
<dbReference type="Pfam" id="PF17820">
    <property type="entry name" value="PDZ_6"/>
    <property type="match status" value="1"/>
</dbReference>
<dbReference type="GO" id="GO:0007165">
    <property type="term" value="P:signal transduction"/>
    <property type="evidence" value="ECO:0007669"/>
    <property type="project" value="TreeGrafter"/>
</dbReference>
<dbReference type="Pfam" id="PF03572">
    <property type="entry name" value="Peptidase_S41"/>
    <property type="match status" value="1"/>
</dbReference>
<name>A0A517Z783_9PLAN</name>
<dbReference type="InterPro" id="IPR041489">
    <property type="entry name" value="PDZ_6"/>
</dbReference>
<dbReference type="Gene3D" id="3.90.226.10">
    <property type="entry name" value="2-enoyl-CoA Hydratase, Chain A, domain 1"/>
    <property type="match status" value="1"/>
</dbReference>